<proteinExistence type="predicted"/>
<organism evidence="1 2">
    <name type="scientific">Peribacillus simplex</name>
    <dbReference type="NCBI Taxonomy" id="1478"/>
    <lineage>
        <taxon>Bacteria</taxon>
        <taxon>Bacillati</taxon>
        <taxon>Bacillota</taxon>
        <taxon>Bacilli</taxon>
        <taxon>Bacillales</taxon>
        <taxon>Bacillaceae</taxon>
        <taxon>Peribacillus</taxon>
    </lineage>
</organism>
<dbReference type="Proteomes" id="UP000317770">
    <property type="component" value="Unassembled WGS sequence"/>
</dbReference>
<sequence length="76" mass="8639">MKEGIDEYLRSFAIRNLRKPLTPEIKVDDLIPAPACVRTQTIKDDGNMMDVFSQNYKKIHFICIAPSPEATTSIKN</sequence>
<comment type="caution">
    <text evidence="1">The sequence shown here is derived from an EMBL/GenBank/DDBJ whole genome shotgun (WGS) entry which is preliminary data.</text>
</comment>
<name>A0A8B5Y4E0_9BACI</name>
<dbReference type="RefSeq" id="WP_144476589.1">
    <property type="nucleotide sequence ID" value="NZ_VNKI01000001.1"/>
</dbReference>
<accession>A0A8B5Y4E0</accession>
<evidence type="ECO:0000313" key="2">
    <source>
        <dbReference type="Proteomes" id="UP000317770"/>
    </source>
</evidence>
<dbReference type="AlphaFoldDB" id="A0A8B5Y4E0"/>
<protein>
    <submittedName>
        <fullName evidence="1">Uncharacterized protein</fullName>
    </submittedName>
</protein>
<reference evidence="1 2" key="1">
    <citation type="submission" date="2019-07" db="EMBL/GenBank/DDBJ databases">
        <title>Genome assembly of Bacillus simplex strain GGC-P6A.</title>
        <authorList>
            <person name="Jennings M.E."/>
            <person name="Barton H.A."/>
        </authorList>
    </citation>
    <scope>NUCLEOTIDE SEQUENCE [LARGE SCALE GENOMIC DNA]</scope>
    <source>
        <strain evidence="1 2">GGC-P6A</strain>
    </source>
</reference>
<gene>
    <name evidence="1" type="ORF">FQP34_01540</name>
</gene>
<dbReference type="EMBL" id="VNKI01000001">
    <property type="protein sequence ID" value="TVX83936.1"/>
    <property type="molecule type" value="Genomic_DNA"/>
</dbReference>
<evidence type="ECO:0000313" key="1">
    <source>
        <dbReference type="EMBL" id="TVX83936.1"/>
    </source>
</evidence>